<dbReference type="AlphaFoldDB" id="A0A437MPP8"/>
<dbReference type="Proteomes" id="UP000282957">
    <property type="component" value="Unassembled WGS sequence"/>
</dbReference>
<feature type="chain" id="PRO_5019528964" evidence="2">
    <location>
        <begin position="22"/>
        <end position="325"/>
    </location>
</feature>
<keyword evidence="4" id="KW-1185">Reference proteome</keyword>
<dbReference type="EMBL" id="SACL01000001">
    <property type="protein sequence ID" value="RVT99623.1"/>
    <property type="molecule type" value="Genomic_DNA"/>
</dbReference>
<sequence length="325" mass="34457">MLCSLLLSAMLGTVAAPAAKAQQFPIPGRPVTLIYGFPAGTSGDVYLRLAAPRLSAALGVPVTVENRVGATGNVAAEAVSRAPADGHTVALVTVSLTATNPLLLRMSFDPMRDLAPVMRTFDAPNAFTVSTQARPQYTNCQAVISALRAAPGRLNYASSGIGASTHLAAAQFLQATGLEAQHVPYRGGPPAMIALYQGEVEFFFYQSGTVVEDMRAGRVRILGITSAERHPQLPDVPTVAEACNLPGFVSTTWHGLMVPSATPPAAIARLNQEFLKINADPEMQARLLNLGLTPLNSNPAEMLAATQRDIQHWGEVIRRAGLQRE</sequence>
<comment type="similarity">
    <text evidence="1">Belongs to the UPF0065 (bug) family.</text>
</comment>
<gene>
    <name evidence="3" type="ORF">EOD42_00140</name>
</gene>
<evidence type="ECO:0000256" key="1">
    <source>
        <dbReference type="ARBA" id="ARBA00006987"/>
    </source>
</evidence>
<organism evidence="3 4">
    <name type="scientific">Rhodovarius crocodyli</name>
    <dbReference type="NCBI Taxonomy" id="1979269"/>
    <lineage>
        <taxon>Bacteria</taxon>
        <taxon>Pseudomonadati</taxon>
        <taxon>Pseudomonadota</taxon>
        <taxon>Alphaproteobacteria</taxon>
        <taxon>Acetobacterales</taxon>
        <taxon>Roseomonadaceae</taxon>
        <taxon>Rhodovarius</taxon>
    </lineage>
</organism>
<dbReference type="OrthoDB" id="7250553at2"/>
<dbReference type="Pfam" id="PF03401">
    <property type="entry name" value="TctC"/>
    <property type="match status" value="1"/>
</dbReference>
<feature type="signal peptide" evidence="2">
    <location>
        <begin position="1"/>
        <end position="21"/>
    </location>
</feature>
<dbReference type="Gene3D" id="3.40.190.10">
    <property type="entry name" value="Periplasmic binding protein-like II"/>
    <property type="match status" value="1"/>
</dbReference>
<evidence type="ECO:0000313" key="4">
    <source>
        <dbReference type="Proteomes" id="UP000282957"/>
    </source>
</evidence>
<dbReference type="Gene3D" id="3.40.190.150">
    <property type="entry name" value="Bordetella uptake gene, domain 1"/>
    <property type="match status" value="1"/>
</dbReference>
<dbReference type="PANTHER" id="PTHR42928">
    <property type="entry name" value="TRICARBOXYLATE-BINDING PROTEIN"/>
    <property type="match status" value="1"/>
</dbReference>
<name>A0A437MPP8_9PROT</name>
<dbReference type="PANTHER" id="PTHR42928:SF5">
    <property type="entry name" value="BLR1237 PROTEIN"/>
    <property type="match status" value="1"/>
</dbReference>
<dbReference type="SUPFAM" id="SSF53850">
    <property type="entry name" value="Periplasmic binding protein-like II"/>
    <property type="match status" value="1"/>
</dbReference>
<dbReference type="InterPro" id="IPR005064">
    <property type="entry name" value="BUG"/>
</dbReference>
<dbReference type="InterPro" id="IPR042100">
    <property type="entry name" value="Bug_dom1"/>
</dbReference>
<accession>A0A437MPP8</accession>
<proteinExistence type="inferred from homology"/>
<evidence type="ECO:0000313" key="3">
    <source>
        <dbReference type="EMBL" id="RVT99623.1"/>
    </source>
</evidence>
<keyword evidence="2" id="KW-0732">Signal</keyword>
<comment type="caution">
    <text evidence="3">The sequence shown here is derived from an EMBL/GenBank/DDBJ whole genome shotgun (WGS) entry which is preliminary data.</text>
</comment>
<protein>
    <submittedName>
        <fullName evidence="3">Tripartite tricarboxylate transporter substrate binding protein</fullName>
    </submittedName>
</protein>
<reference evidence="3 4" key="1">
    <citation type="submission" date="2019-01" db="EMBL/GenBank/DDBJ databases">
        <authorList>
            <person name="Chen W.-M."/>
        </authorList>
    </citation>
    <scope>NUCLEOTIDE SEQUENCE [LARGE SCALE GENOMIC DNA]</scope>
    <source>
        <strain evidence="3 4">CCP-6</strain>
    </source>
</reference>
<dbReference type="CDD" id="cd07012">
    <property type="entry name" value="PBP2_Bug_TTT"/>
    <property type="match status" value="1"/>
</dbReference>
<evidence type="ECO:0000256" key="2">
    <source>
        <dbReference type="SAM" id="SignalP"/>
    </source>
</evidence>
<dbReference type="PIRSF" id="PIRSF017082">
    <property type="entry name" value="YflP"/>
    <property type="match status" value="1"/>
</dbReference>